<dbReference type="Gene3D" id="3.40.50.2300">
    <property type="match status" value="2"/>
</dbReference>
<gene>
    <name evidence="5" type="primary">ccpA</name>
    <name evidence="5" type="ORF">LEM8419_01186</name>
</gene>
<keyword evidence="6" id="KW-1185">Reference proteome</keyword>
<dbReference type="Gene3D" id="1.10.260.40">
    <property type="entry name" value="lambda repressor-like DNA-binding domains"/>
    <property type="match status" value="1"/>
</dbReference>
<dbReference type="PROSITE" id="PS50932">
    <property type="entry name" value="HTH_LACI_2"/>
    <property type="match status" value="1"/>
</dbReference>
<dbReference type="SMART" id="SM00354">
    <property type="entry name" value="HTH_LACI"/>
    <property type="match status" value="1"/>
</dbReference>
<dbReference type="Pfam" id="PF13377">
    <property type="entry name" value="Peripla_BP_3"/>
    <property type="match status" value="1"/>
</dbReference>
<dbReference type="SUPFAM" id="SSF53822">
    <property type="entry name" value="Periplasmic binding protein-like I"/>
    <property type="match status" value="1"/>
</dbReference>
<evidence type="ECO:0000259" key="4">
    <source>
        <dbReference type="PROSITE" id="PS50932"/>
    </source>
</evidence>
<dbReference type="Pfam" id="PF00356">
    <property type="entry name" value="LacI"/>
    <property type="match status" value="1"/>
</dbReference>
<dbReference type="InterPro" id="IPR046335">
    <property type="entry name" value="LacI/GalR-like_sensor"/>
</dbReference>
<feature type="domain" description="HTH lacI-type" evidence="4">
    <location>
        <begin position="6"/>
        <end position="60"/>
    </location>
</feature>
<dbReference type="SUPFAM" id="SSF47413">
    <property type="entry name" value="lambda repressor-like DNA-binding domains"/>
    <property type="match status" value="1"/>
</dbReference>
<dbReference type="InterPro" id="IPR028082">
    <property type="entry name" value="Peripla_BP_I"/>
</dbReference>
<evidence type="ECO:0000313" key="6">
    <source>
        <dbReference type="Proteomes" id="UP000837803"/>
    </source>
</evidence>
<proteinExistence type="predicted"/>
<dbReference type="InterPro" id="IPR010982">
    <property type="entry name" value="Lambda_DNA-bd_dom_sf"/>
</dbReference>
<protein>
    <submittedName>
        <fullName evidence="5">Catabolite control protein A</fullName>
    </submittedName>
</protein>
<evidence type="ECO:0000256" key="2">
    <source>
        <dbReference type="ARBA" id="ARBA00023125"/>
    </source>
</evidence>
<name>A0ABN8F7H3_9BACT</name>
<keyword evidence="2" id="KW-0238">DNA-binding</keyword>
<dbReference type="CDD" id="cd01392">
    <property type="entry name" value="HTH_LacI"/>
    <property type="match status" value="1"/>
</dbReference>
<keyword evidence="3" id="KW-0804">Transcription</keyword>
<dbReference type="EMBL" id="CAKLPZ010000001">
    <property type="protein sequence ID" value="CAH0999956.1"/>
    <property type="molecule type" value="Genomic_DNA"/>
</dbReference>
<dbReference type="RefSeq" id="WP_264758994.1">
    <property type="nucleotide sequence ID" value="NZ_CAKLPZ010000001.1"/>
</dbReference>
<dbReference type="PANTHER" id="PTHR30146">
    <property type="entry name" value="LACI-RELATED TRANSCRIPTIONAL REPRESSOR"/>
    <property type="match status" value="1"/>
</dbReference>
<evidence type="ECO:0000313" key="5">
    <source>
        <dbReference type="EMBL" id="CAH0999956.1"/>
    </source>
</evidence>
<organism evidence="5 6">
    <name type="scientific">Neolewinella maritima</name>
    <dbReference type="NCBI Taxonomy" id="1383882"/>
    <lineage>
        <taxon>Bacteria</taxon>
        <taxon>Pseudomonadati</taxon>
        <taxon>Bacteroidota</taxon>
        <taxon>Saprospiria</taxon>
        <taxon>Saprospirales</taxon>
        <taxon>Lewinellaceae</taxon>
        <taxon>Neolewinella</taxon>
    </lineage>
</organism>
<dbReference type="PANTHER" id="PTHR30146:SF109">
    <property type="entry name" value="HTH-TYPE TRANSCRIPTIONAL REGULATOR GALS"/>
    <property type="match status" value="1"/>
</dbReference>
<dbReference type="Proteomes" id="UP000837803">
    <property type="component" value="Unassembled WGS sequence"/>
</dbReference>
<dbReference type="CDD" id="cd06267">
    <property type="entry name" value="PBP1_LacI_sugar_binding-like"/>
    <property type="match status" value="1"/>
</dbReference>
<sequence length="339" mass="37801">MKKKAVTIYDIAQRLRLSPSTVSRGLRNDARINTNTKRLIADTAAQLNYQPNRVAAGLRGGSTKTIGLIVPRINRDFFANAISGIEQVARRHGFQLIITQSNERLAAERENVMALTAARVDGILASCSLETDTMDHFTVLQKRHFPLVFFDRVPDHFIGHRVVVDDEGLAYRAVQHLLEQGARKIAHLGGPDSVNIYANRYKGYVRALRENNLPLRPEYIDRNCLTEQQGYPATEKLLQLPDPPEAIFSASDWTALGIAKYCKDHGIAVPTDLAFMSFANEPFTSIIVPAISSIEQFSERMGAAAAELLFRQISNSEPLAPERVVIDGELILRESSHRQ</sequence>
<dbReference type="InterPro" id="IPR000843">
    <property type="entry name" value="HTH_LacI"/>
</dbReference>
<keyword evidence="1" id="KW-0805">Transcription regulation</keyword>
<comment type="caution">
    <text evidence="5">The sequence shown here is derived from an EMBL/GenBank/DDBJ whole genome shotgun (WGS) entry which is preliminary data.</text>
</comment>
<accession>A0ABN8F7H3</accession>
<evidence type="ECO:0000256" key="1">
    <source>
        <dbReference type="ARBA" id="ARBA00023015"/>
    </source>
</evidence>
<reference evidence="5" key="1">
    <citation type="submission" date="2021-12" db="EMBL/GenBank/DDBJ databases">
        <authorList>
            <person name="Rodrigo-Torres L."/>
            <person name="Arahal R. D."/>
            <person name="Lucena T."/>
        </authorList>
    </citation>
    <scope>NUCLEOTIDE SEQUENCE</scope>
    <source>
        <strain evidence="5">CECT 8419</strain>
    </source>
</reference>
<evidence type="ECO:0000256" key="3">
    <source>
        <dbReference type="ARBA" id="ARBA00023163"/>
    </source>
</evidence>